<dbReference type="InterPro" id="IPR039650">
    <property type="entry name" value="HdrA-like"/>
</dbReference>
<keyword evidence="5" id="KW-0274">FAD</keyword>
<dbReference type="PRINTS" id="PR00368">
    <property type="entry name" value="FADPNR"/>
</dbReference>
<feature type="domain" description="4Fe-4S ferredoxin-type" evidence="9">
    <location>
        <begin position="285"/>
        <end position="314"/>
    </location>
</feature>
<keyword evidence="3" id="KW-0004">4Fe-4S</keyword>
<dbReference type="SUPFAM" id="SSF51905">
    <property type="entry name" value="FAD/NAD(P)-binding domain"/>
    <property type="match status" value="1"/>
</dbReference>
<dbReference type="PANTHER" id="PTHR43498:SF1">
    <property type="entry name" value="COB--COM HETERODISULFIDE REDUCTASE IRON-SULFUR SUBUNIT A"/>
    <property type="match status" value="1"/>
</dbReference>
<name>A0ABM7WB39_9BACT</name>
<evidence type="ECO:0000256" key="2">
    <source>
        <dbReference type="ARBA" id="ARBA00006561"/>
    </source>
</evidence>
<keyword evidence="6" id="KW-0560">Oxidoreductase</keyword>
<feature type="domain" description="4Fe-4S ferredoxin-type" evidence="9">
    <location>
        <begin position="346"/>
        <end position="380"/>
    </location>
</feature>
<gene>
    <name evidence="10" type="ORF">DPPLL_25800</name>
</gene>
<evidence type="ECO:0000256" key="1">
    <source>
        <dbReference type="ARBA" id="ARBA00001974"/>
    </source>
</evidence>
<dbReference type="Proteomes" id="UP000830055">
    <property type="component" value="Chromosome"/>
</dbReference>
<dbReference type="InterPro" id="IPR017900">
    <property type="entry name" value="4Fe4S_Fe_S_CS"/>
</dbReference>
<evidence type="ECO:0000256" key="6">
    <source>
        <dbReference type="ARBA" id="ARBA00023002"/>
    </source>
</evidence>
<feature type="domain" description="4Fe-4S ferredoxin-type" evidence="9">
    <location>
        <begin position="200"/>
        <end position="231"/>
    </location>
</feature>
<dbReference type="InterPro" id="IPR017896">
    <property type="entry name" value="4Fe4S_Fe-S-bd"/>
</dbReference>
<dbReference type="Pfam" id="PF12838">
    <property type="entry name" value="Fer4_7"/>
    <property type="match status" value="2"/>
</dbReference>
<evidence type="ECO:0000259" key="9">
    <source>
        <dbReference type="PROSITE" id="PS51379"/>
    </source>
</evidence>
<keyword evidence="11" id="KW-1185">Reference proteome</keyword>
<feature type="domain" description="4Fe-4S ferredoxin-type" evidence="9">
    <location>
        <begin position="1134"/>
        <end position="1163"/>
    </location>
</feature>
<feature type="domain" description="4Fe-4S ferredoxin-type" evidence="9">
    <location>
        <begin position="108"/>
        <end position="137"/>
    </location>
</feature>
<dbReference type="PANTHER" id="PTHR43498">
    <property type="entry name" value="FERREDOXIN:COB-COM HETERODISULFIDE REDUCTASE SUBUNIT A"/>
    <property type="match status" value="1"/>
</dbReference>
<comment type="cofactor">
    <cofactor evidence="1">
        <name>FAD</name>
        <dbReference type="ChEBI" id="CHEBI:57692"/>
    </cofactor>
</comment>
<dbReference type="Gene3D" id="3.30.70.20">
    <property type="match status" value="3"/>
</dbReference>
<dbReference type="Pfam" id="PF00037">
    <property type="entry name" value="Fer4"/>
    <property type="match status" value="1"/>
</dbReference>
<dbReference type="EMBL" id="AP025516">
    <property type="protein sequence ID" value="BDD88215.1"/>
    <property type="molecule type" value="Genomic_DNA"/>
</dbReference>
<reference evidence="10 11" key="1">
    <citation type="submission" date="2022-01" db="EMBL/GenBank/DDBJ databases">
        <title>Desulfofustis limnae sp. nov., a novel mesophilic sulfate-reducing bacterium isolated from marsh soil.</title>
        <authorList>
            <person name="Watanabe M."/>
            <person name="Takahashi A."/>
            <person name="Kojima H."/>
            <person name="Fukui M."/>
        </authorList>
    </citation>
    <scope>NUCLEOTIDE SEQUENCE [LARGE SCALE GENOMIC DNA]</scope>
    <source>
        <strain evidence="10 11">PPLL</strain>
    </source>
</reference>
<evidence type="ECO:0000313" key="11">
    <source>
        <dbReference type="Proteomes" id="UP000830055"/>
    </source>
</evidence>
<proteinExistence type="inferred from homology"/>
<dbReference type="PROSITE" id="PS00198">
    <property type="entry name" value="4FE4S_FER_1"/>
    <property type="match status" value="4"/>
</dbReference>
<keyword evidence="4" id="KW-0479">Metal-binding</keyword>
<dbReference type="InterPro" id="IPR036188">
    <property type="entry name" value="FAD/NAD-bd_sf"/>
</dbReference>
<dbReference type="PROSITE" id="PS51379">
    <property type="entry name" value="4FE4S_FER_2"/>
    <property type="match status" value="7"/>
</dbReference>
<evidence type="ECO:0000256" key="3">
    <source>
        <dbReference type="ARBA" id="ARBA00022485"/>
    </source>
</evidence>
<evidence type="ECO:0000256" key="4">
    <source>
        <dbReference type="ARBA" id="ARBA00022723"/>
    </source>
</evidence>
<evidence type="ECO:0000256" key="7">
    <source>
        <dbReference type="ARBA" id="ARBA00023004"/>
    </source>
</evidence>
<protein>
    <recommendedName>
        <fullName evidence="9">4Fe-4S ferredoxin-type domain-containing protein</fullName>
    </recommendedName>
</protein>
<feature type="domain" description="4Fe-4S ferredoxin-type" evidence="9">
    <location>
        <begin position="1164"/>
        <end position="1193"/>
    </location>
</feature>
<dbReference type="SUPFAM" id="SSF51971">
    <property type="entry name" value="Nucleotide-binding domain"/>
    <property type="match status" value="1"/>
</dbReference>
<evidence type="ECO:0000256" key="8">
    <source>
        <dbReference type="ARBA" id="ARBA00023014"/>
    </source>
</evidence>
<accession>A0ABM7WB39</accession>
<comment type="similarity">
    <text evidence="2">Belongs to the HdrA family.</text>
</comment>
<evidence type="ECO:0000313" key="10">
    <source>
        <dbReference type="EMBL" id="BDD88215.1"/>
    </source>
</evidence>
<dbReference type="Gene3D" id="3.50.50.60">
    <property type="entry name" value="FAD/NAD(P)-binding domain"/>
    <property type="match status" value="1"/>
</dbReference>
<dbReference type="Pfam" id="PF12831">
    <property type="entry name" value="FAD_oxidored"/>
    <property type="match status" value="2"/>
</dbReference>
<dbReference type="Gene3D" id="3.40.50.720">
    <property type="entry name" value="NAD(P)-binding Rossmann-like Domain"/>
    <property type="match status" value="1"/>
</dbReference>
<dbReference type="PRINTS" id="PR00411">
    <property type="entry name" value="PNDRDTASEI"/>
</dbReference>
<organism evidence="10 11">
    <name type="scientific">Desulfofustis limnaeus</name>
    <dbReference type="NCBI Taxonomy" id="2740163"/>
    <lineage>
        <taxon>Bacteria</taxon>
        <taxon>Pseudomonadati</taxon>
        <taxon>Thermodesulfobacteriota</taxon>
        <taxon>Desulfobulbia</taxon>
        <taxon>Desulfobulbales</taxon>
        <taxon>Desulfocapsaceae</taxon>
        <taxon>Desulfofustis</taxon>
    </lineage>
</organism>
<keyword evidence="8" id="KW-0411">Iron-sulfur</keyword>
<dbReference type="Pfam" id="PF13237">
    <property type="entry name" value="Fer4_10"/>
    <property type="match status" value="1"/>
</dbReference>
<sequence>MKDLIGTDTTGAVTGAVLVVGGGIGGMQSALDLAESGFRVYLVERAPAIGGRMAQLDKTFPTNDCSMCIVSPKLVEVGRHRNIELLTHSEVLDLQGAAGRFTARVRSHPRYVDAAKCTGCGQCELVCPVTRISWFAPSPASGEKKKRPKAADKVVLAGVAEGASLSPAAWTFRVDVDQCSRCGACYRACLHGAVQWQKKAVAVIDQERCIGCGACYAACPDQFQAVIVERAPDLDKSLGAALYARSQEIIKQRGGRIKGDCIRCGLCVVMCRKVMDIGALTMVREGIEAGRDICQVCGACVSVCPVDFLAIESLTDKQVRPLHNRFNEGLNLRKPINIFYPQAVPRVPVIDPHSCVRLNTGGCGTCQSVCGVGAIDYSQTATERSVDIGSVIFSPGIEVFDARWRGEFGYGVYKNVVTSIEFERLLSASGPTSGVVSRPGDGRHPRTIAWIQCVGSRDHSCNRDYCSSVCCMYAAKEAFIAREHDKAIEPTIFYIDQRSFGKNFDRYFDRAREHQVRMVRAMVSRVFEDPVSGDLELRYVDEGGSLVSETFDLVVLSVGVQVSRENRELAERLGIELDGFGFARTDGFAPLASSRPGVFVSGAFNGPKDIPETVAEASGAAQAAAAGIASARNSLLVRQELVPEKPVQSGEELRIGVFVCHCGSNIASVVDVAAVTDYARTLPHVVYADHPLYTCSQDSVERIRELIVEHNLNRVVVSACSPRTHEPLFMSTLRQAGINKYFFDMANIRDQCSWVHPLEPDKATEKAKRLMRMAVANVAQAEPLSELEFAVDPGLLVIGGGVAGMTAAVEAARQGFAVYLVEQQDELGGQVRQLQRSLDGREFAPFLESLRAQVLADERIKVFTKAALVEQNGFVGSFVSEIMTASGGTRTIRHGATLVATGAREYRPNLYGLGERPEVMTQSDFESLLAREPQRAHSWSGIVMLQCAGSRCPEHLDYCSRNCCNQAVKNSLRLKELNADVRIDVLYRDMRCYGLFELAYRQARLTGVNFIRFDPQQESPRIDFTEAGVGVSLTDPSIRRTVRFHPDLLVLSTGLVPNDTEELATMLRIPRNEHNFFIEAHAKLRPVDLACEGVFLAGTAHGPKNVSETITQAQAAVARAATILAKEKLTLSGVFSVVNPAHCAVCLTCVRACPYGVPVITEEHTAYINPALCQGCGICVAECPAKTISLGRFRDDNIEAKLSAYRADRPTIEQGSAV</sequence>
<dbReference type="Gene3D" id="3.30.70.3270">
    <property type="match status" value="1"/>
</dbReference>
<keyword evidence="7" id="KW-0408">Iron</keyword>
<dbReference type="SUPFAM" id="SSF54862">
    <property type="entry name" value="4Fe-4S ferredoxins"/>
    <property type="match status" value="3"/>
</dbReference>
<evidence type="ECO:0000256" key="5">
    <source>
        <dbReference type="ARBA" id="ARBA00022827"/>
    </source>
</evidence>
<keyword evidence="5" id="KW-0285">Flavoprotein</keyword>
<feature type="domain" description="4Fe-4S ferredoxin-type" evidence="9">
    <location>
        <begin position="170"/>
        <end position="199"/>
    </location>
</feature>